<evidence type="ECO:0000256" key="7">
    <source>
        <dbReference type="ARBA" id="ARBA00023136"/>
    </source>
</evidence>
<evidence type="ECO:0000256" key="4">
    <source>
        <dbReference type="ARBA" id="ARBA00022679"/>
    </source>
</evidence>
<dbReference type="EMBL" id="FUYE01000008">
    <property type="protein sequence ID" value="SKA97915.1"/>
    <property type="molecule type" value="Genomic_DNA"/>
</dbReference>
<evidence type="ECO:0000256" key="3">
    <source>
        <dbReference type="ARBA" id="ARBA00022475"/>
    </source>
</evidence>
<comment type="pathway">
    <text evidence="9">Protein modification; lipoprotein biosynthesis (N-acyl transfer).</text>
</comment>
<dbReference type="CDD" id="cd07571">
    <property type="entry name" value="ALP_N-acyl_transferase"/>
    <property type="match status" value="1"/>
</dbReference>
<dbReference type="InterPro" id="IPR004563">
    <property type="entry name" value="Apolipo_AcylTrfase"/>
</dbReference>
<dbReference type="RefSeq" id="WP_078813841.1">
    <property type="nucleotide sequence ID" value="NZ_FUYE01000008.1"/>
</dbReference>
<evidence type="ECO:0000256" key="6">
    <source>
        <dbReference type="ARBA" id="ARBA00022989"/>
    </source>
</evidence>
<keyword evidence="5 9" id="KW-0812">Transmembrane</keyword>
<keyword evidence="7 9" id="KW-0472">Membrane</keyword>
<keyword evidence="3 9" id="KW-1003">Cell membrane</keyword>
<comment type="function">
    <text evidence="9">Catalyzes the phospholipid dependent N-acylation of the N-terminal cysteine of apolipoprotein, the last step in lipoprotein maturation.</text>
</comment>
<dbReference type="PROSITE" id="PS50263">
    <property type="entry name" value="CN_HYDROLASE"/>
    <property type="match status" value="1"/>
</dbReference>
<dbReference type="SUPFAM" id="SSF56317">
    <property type="entry name" value="Carbon-nitrogen hydrolase"/>
    <property type="match status" value="1"/>
</dbReference>
<feature type="domain" description="CN hydrolase" evidence="10">
    <location>
        <begin position="263"/>
        <end position="516"/>
    </location>
</feature>
<evidence type="ECO:0000256" key="2">
    <source>
        <dbReference type="ARBA" id="ARBA00010065"/>
    </source>
</evidence>
<evidence type="ECO:0000256" key="1">
    <source>
        <dbReference type="ARBA" id="ARBA00004651"/>
    </source>
</evidence>
<feature type="transmembrane region" description="Helical" evidence="9">
    <location>
        <begin position="228"/>
        <end position="246"/>
    </location>
</feature>
<keyword evidence="6 9" id="KW-1133">Transmembrane helix</keyword>
<feature type="transmembrane region" description="Helical" evidence="9">
    <location>
        <begin position="525"/>
        <end position="544"/>
    </location>
</feature>
<dbReference type="NCBIfam" id="TIGR00546">
    <property type="entry name" value="lnt"/>
    <property type="match status" value="1"/>
</dbReference>
<dbReference type="Pfam" id="PF00795">
    <property type="entry name" value="CN_hydrolase"/>
    <property type="match status" value="1"/>
</dbReference>
<feature type="transmembrane region" description="Helical" evidence="9">
    <location>
        <begin position="7"/>
        <end position="25"/>
    </location>
</feature>
<reference evidence="12" key="1">
    <citation type="submission" date="2017-02" db="EMBL/GenBank/DDBJ databases">
        <authorList>
            <person name="Varghese N."/>
            <person name="Submissions S."/>
        </authorList>
    </citation>
    <scope>NUCLEOTIDE SEQUENCE [LARGE SCALE GENOMIC DNA]</scope>
    <source>
        <strain evidence="12">ATCC 700200</strain>
    </source>
</reference>
<dbReference type="Gene3D" id="3.60.110.10">
    <property type="entry name" value="Carbon-nitrogen hydrolase"/>
    <property type="match status" value="1"/>
</dbReference>
<dbReference type="GO" id="GO:0016410">
    <property type="term" value="F:N-acyltransferase activity"/>
    <property type="evidence" value="ECO:0007669"/>
    <property type="project" value="UniProtKB-UniRule"/>
</dbReference>
<dbReference type="PANTHER" id="PTHR38686">
    <property type="entry name" value="APOLIPOPROTEIN N-ACYLTRANSFERASE"/>
    <property type="match status" value="1"/>
</dbReference>
<comment type="similarity">
    <text evidence="2 9">Belongs to the CN hydrolase family. Apolipoprotein N-acyltransferase subfamily.</text>
</comment>
<evidence type="ECO:0000256" key="9">
    <source>
        <dbReference type="HAMAP-Rule" id="MF_01148"/>
    </source>
</evidence>
<feature type="transmembrane region" description="Helical" evidence="9">
    <location>
        <begin position="31"/>
        <end position="47"/>
    </location>
</feature>
<protein>
    <recommendedName>
        <fullName evidence="9">Apolipoprotein N-acyltransferase</fullName>
        <shortName evidence="9">ALP N-acyltransferase</shortName>
        <ecNumber evidence="9">2.3.1.269</ecNumber>
    </recommendedName>
</protein>
<evidence type="ECO:0000313" key="11">
    <source>
        <dbReference type="EMBL" id="SKA97915.1"/>
    </source>
</evidence>
<proteinExistence type="inferred from homology"/>
<evidence type="ECO:0000259" key="10">
    <source>
        <dbReference type="PROSITE" id="PS50263"/>
    </source>
</evidence>
<dbReference type="PANTHER" id="PTHR38686:SF1">
    <property type="entry name" value="APOLIPOPROTEIN N-ACYLTRANSFERASE"/>
    <property type="match status" value="1"/>
</dbReference>
<dbReference type="HAMAP" id="MF_01148">
    <property type="entry name" value="Lnt"/>
    <property type="match status" value="1"/>
</dbReference>
<evidence type="ECO:0000256" key="8">
    <source>
        <dbReference type="ARBA" id="ARBA00023315"/>
    </source>
</evidence>
<dbReference type="UniPathway" id="UPA00666"/>
<evidence type="ECO:0000313" key="12">
    <source>
        <dbReference type="Proteomes" id="UP000190774"/>
    </source>
</evidence>
<dbReference type="InterPro" id="IPR003010">
    <property type="entry name" value="C-N_Hydrolase"/>
</dbReference>
<dbReference type="STRING" id="48467.SAMN02745166_02646"/>
<comment type="catalytic activity">
    <reaction evidence="9">
        <text>N-terminal S-1,2-diacyl-sn-glyceryl-L-cysteinyl-[lipoprotein] + a glycerophospholipid = N-acyl-S-1,2-diacyl-sn-glyceryl-L-cysteinyl-[lipoprotein] + a 2-acyl-sn-glycero-3-phospholipid + H(+)</text>
        <dbReference type="Rhea" id="RHEA:48228"/>
        <dbReference type="Rhea" id="RHEA-COMP:14681"/>
        <dbReference type="Rhea" id="RHEA-COMP:14684"/>
        <dbReference type="ChEBI" id="CHEBI:15378"/>
        <dbReference type="ChEBI" id="CHEBI:136912"/>
        <dbReference type="ChEBI" id="CHEBI:140656"/>
        <dbReference type="ChEBI" id="CHEBI:140657"/>
        <dbReference type="ChEBI" id="CHEBI:140660"/>
        <dbReference type="EC" id="2.3.1.269"/>
    </reaction>
</comment>
<dbReference type="InterPro" id="IPR036526">
    <property type="entry name" value="C-N_Hydrolase_sf"/>
</dbReference>
<evidence type="ECO:0000256" key="5">
    <source>
        <dbReference type="ARBA" id="ARBA00022692"/>
    </source>
</evidence>
<dbReference type="InterPro" id="IPR045378">
    <property type="entry name" value="LNT_N"/>
</dbReference>
<dbReference type="GO" id="GO:0042158">
    <property type="term" value="P:lipoprotein biosynthetic process"/>
    <property type="evidence" value="ECO:0007669"/>
    <property type="project" value="UniProtKB-UniRule"/>
</dbReference>
<gene>
    <name evidence="9" type="primary">lnt</name>
    <name evidence="11" type="ORF">SAMN02745166_02646</name>
</gene>
<dbReference type="Pfam" id="PF20154">
    <property type="entry name" value="LNT_N"/>
    <property type="match status" value="1"/>
</dbReference>
<dbReference type="AlphaFoldDB" id="A0A1T4Y9G1"/>
<dbReference type="Proteomes" id="UP000190774">
    <property type="component" value="Unassembled WGS sequence"/>
</dbReference>
<dbReference type="EC" id="2.3.1.269" evidence="9"/>
<keyword evidence="11" id="KW-0449">Lipoprotein</keyword>
<feature type="transmembrane region" description="Helical" evidence="9">
    <location>
        <begin position="59"/>
        <end position="77"/>
    </location>
</feature>
<name>A0A1T4Y9G1_9BACT</name>
<comment type="subcellular location">
    <subcellularLocation>
        <location evidence="1 9">Cell membrane</location>
        <topology evidence="1 9">Multi-pass membrane protein</topology>
    </subcellularLocation>
</comment>
<keyword evidence="4 9" id="KW-0808">Transferase</keyword>
<organism evidence="11 12">
    <name type="scientific">Prosthecobacter debontii</name>
    <dbReference type="NCBI Taxonomy" id="48467"/>
    <lineage>
        <taxon>Bacteria</taxon>
        <taxon>Pseudomonadati</taxon>
        <taxon>Verrucomicrobiota</taxon>
        <taxon>Verrucomicrobiia</taxon>
        <taxon>Verrucomicrobiales</taxon>
        <taxon>Verrucomicrobiaceae</taxon>
        <taxon>Prosthecobacter</taxon>
    </lineage>
</organism>
<dbReference type="GO" id="GO:0005886">
    <property type="term" value="C:plasma membrane"/>
    <property type="evidence" value="ECO:0007669"/>
    <property type="project" value="UniProtKB-SubCell"/>
</dbReference>
<dbReference type="OrthoDB" id="9811121at2"/>
<keyword evidence="8 9" id="KW-0012">Acyltransferase</keyword>
<accession>A0A1T4Y9G1</accession>
<feature type="transmembrane region" description="Helical" evidence="9">
    <location>
        <begin position="183"/>
        <end position="208"/>
    </location>
</feature>
<sequence>MTAFRPFLRYLLPLLGGAILSFAYPGWNLEIAVWLWLLPLLAVIWPMNGEPQVKRPFLMGWLAGLAFWIPNLSWLRHSSRVIAGARDDTWVGFDNELMGAGAVLGLALYCALYFGLWAWIVSRFIRPSPDRLATGRWQSSTWHSLSRSLAAAAVWTALEWVRGWLFTGFGWNGLGVALHRNAVLIQIADVVGVTGLSFLPTFIACTAWNTLTRVVWGYRGEGTCRSRLDFTLAMIVLLGVAGYGMLKLTASQGEMIKVRTVLVQPNVAQVDAWSGDLGPEVYHKLADFTRLYAEARDGVTHVDLVIWPESALPVHLYGLRDHEPYFNELLSLGDYSLLTGTEIHEPERRGHVSAVLFKGGYDQRQLYHKVHLVPFGEYLPFRNIPPFSFLQGVLPGDFAPGGKTEPLLLAKPEVQIIPLICFEDTVGDLARKFTRPVPQMIVNITNDGWFLESIETEVHLANAKFRAVELRRPMVRAANTGISCFIDVFGHVESRLADPETNNTFIEGCLPGEVKIPQQARITFYAKYGDAFSMLTLLVTLGIIGQGQWQKRRRPSAA</sequence>
<feature type="transmembrane region" description="Helical" evidence="9">
    <location>
        <begin position="97"/>
        <end position="121"/>
    </location>
</feature>
<keyword evidence="12" id="KW-1185">Reference proteome</keyword>